<evidence type="ECO:0000256" key="1">
    <source>
        <dbReference type="ARBA" id="ARBA00005802"/>
    </source>
</evidence>
<name>M1AHL3_SOLTU</name>
<evidence type="ECO:0000256" key="4">
    <source>
        <dbReference type="RuleBase" id="RU369052"/>
    </source>
</evidence>
<sequence length="117" mass="12114">MSCCGGNCGCGSACKCGNGCGGCKMYPDMSYTESITTTETLVLGVGPEKTSFGAMEMGESPVAENGCKYQSCLAVEETVAVDLAASAAVAVEGTFYQNFAQRNSDPIYPVLDDPCMD</sequence>
<keyword evidence="2 4" id="KW-0479">Metal-binding</keyword>
<dbReference type="Pfam" id="PF01439">
    <property type="entry name" value="Metallothio_2"/>
    <property type="match status" value="1"/>
</dbReference>
<dbReference type="AlphaFoldDB" id="M1AHL3"/>
<dbReference type="InterPro" id="IPR000347">
    <property type="entry name" value="Metalthion_15p"/>
</dbReference>
<protein>
    <recommendedName>
        <fullName evidence="4">Metallothionein-like protein</fullName>
    </recommendedName>
</protein>
<evidence type="ECO:0000256" key="3">
    <source>
        <dbReference type="ARBA" id="ARBA00022851"/>
    </source>
</evidence>
<reference evidence="5" key="2">
    <citation type="submission" date="2015-06" db="UniProtKB">
        <authorList>
            <consortium name="EnsemblPlants"/>
        </authorList>
    </citation>
    <scope>IDENTIFICATION</scope>
    <source>
        <strain evidence="5">DM1-3 516 R44</strain>
    </source>
</reference>
<evidence type="ECO:0000313" key="5">
    <source>
        <dbReference type="EnsemblPlants" id="PGSC0003DMT400023014"/>
    </source>
</evidence>
<organism evidence="5 6">
    <name type="scientific">Solanum tuberosum</name>
    <name type="common">Potato</name>
    <dbReference type="NCBI Taxonomy" id="4113"/>
    <lineage>
        <taxon>Eukaryota</taxon>
        <taxon>Viridiplantae</taxon>
        <taxon>Streptophyta</taxon>
        <taxon>Embryophyta</taxon>
        <taxon>Tracheophyta</taxon>
        <taxon>Spermatophyta</taxon>
        <taxon>Magnoliopsida</taxon>
        <taxon>eudicotyledons</taxon>
        <taxon>Gunneridae</taxon>
        <taxon>Pentapetalae</taxon>
        <taxon>asterids</taxon>
        <taxon>lamiids</taxon>
        <taxon>Solanales</taxon>
        <taxon>Solanaceae</taxon>
        <taxon>Solanoideae</taxon>
        <taxon>Solaneae</taxon>
        <taxon>Solanum</taxon>
    </lineage>
</organism>
<proteinExistence type="inferred from homology"/>
<keyword evidence="6" id="KW-1185">Reference proteome</keyword>
<evidence type="ECO:0000256" key="2">
    <source>
        <dbReference type="ARBA" id="ARBA00022723"/>
    </source>
</evidence>
<dbReference type="PANTHER" id="PTHR33543">
    <property type="entry name" value="METALLOTHIONEIN-LIKE PROTEIN 2A"/>
    <property type="match status" value="1"/>
</dbReference>
<accession>M1AHL3</accession>
<dbReference type="PaxDb" id="4113-PGSC0003DMT400023014"/>
<keyword evidence="3 4" id="KW-0480">Metal-thiolate cluster</keyword>
<dbReference type="eggNOG" id="KOG4738">
    <property type="taxonomic scope" value="Eukaryota"/>
</dbReference>
<dbReference type="GO" id="GO:0046872">
    <property type="term" value="F:metal ion binding"/>
    <property type="evidence" value="ECO:0007669"/>
    <property type="project" value="UniProtKB-UniRule"/>
</dbReference>
<dbReference type="InParanoid" id="M1AHL3"/>
<dbReference type="HOGENOM" id="CLU_2089114_0_0_1"/>
<reference evidence="6" key="1">
    <citation type="journal article" date="2011" name="Nature">
        <title>Genome sequence and analysis of the tuber crop potato.</title>
        <authorList>
            <consortium name="The Potato Genome Sequencing Consortium"/>
        </authorList>
    </citation>
    <scope>NUCLEOTIDE SEQUENCE [LARGE SCALE GENOMIC DNA]</scope>
    <source>
        <strain evidence="6">cv. DM1-3 516 R44</strain>
    </source>
</reference>
<dbReference type="Gramene" id="PGSC0003DMT400023014">
    <property type="protein sequence ID" value="PGSC0003DMT400023014"/>
    <property type="gene ID" value="PGSC0003DMG401008909"/>
</dbReference>
<dbReference type="PANTHER" id="PTHR33543:SF33">
    <property type="entry name" value="METALLOTHIONEIN-LIKE PROTEIN 2B"/>
    <property type="match status" value="1"/>
</dbReference>
<comment type="function">
    <text evidence="4">Metallothioneins have a high content of cysteine residues that bind various heavy metals.</text>
</comment>
<dbReference type="Proteomes" id="UP000011115">
    <property type="component" value="Unassembled WGS sequence"/>
</dbReference>
<evidence type="ECO:0000313" key="6">
    <source>
        <dbReference type="Proteomes" id="UP000011115"/>
    </source>
</evidence>
<dbReference type="EnsemblPlants" id="PGSC0003DMT400023014">
    <property type="protein sequence ID" value="PGSC0003DMT400023014"/>
    <property type="gene ID" value="PGSC0003DMG401008909"/>
</dbReference>
<dbReference type="FunCoup" id="M1AHL3">
    <property type="interactions" value="695"/>
</dbReference>
<comment type="similarity">
    <text evidence="1 4">Belongs to the metallothionein superfamily. Type 15 family.</text>
</comment>